<comment type="caution">
    <text evidence="5">The sequence shown here is derived from an EMBL/GenBank/DDBJ whole genome shotgun (WGS) entry which is preliminary data.</text>
</comment>
<sequence length="261" mass="27569">MSKASTSTKSASRDAPTSSAARGRKSNSGSRRGSAKGKPADETGTATAESTTAKSAEPAERDTNATKRGSKRGPEEPTSSAADGRRKPWQPVTGAFGRGWRSLVATRVAVVVLAVILAGALGAGGYAGWKHYQHRQDEQARNAAVSAAKTTVSNFMSISTKTVDHDLNRVLAGATGDFKTQFKNGMGQTKTAVVENKVTAKAHVLWAGVVSSKRRSATVLVAMDATVRNTNAPKGRLAHYRVKVTMAEQNGKWLVSELQFV</sequence>
<feature type="compositionally biased region" description="Low complexity" evidence="3">
    <location>
        <begin position="18"/>
        <end position="32"/>
    </location>
</feature>
<comment type="subcellular location">
    <subcellularLocation>
        <location evidence="1">Membrane</location>
    </subcellularLocation>
</comment>
<name>A0A8J4EJ41_9ACTN</name>
<feature type="region of interest" description="Disordered" evidence="3">
    <location>
        <begin position="1"/>
        <end position="91"/>
    </location>
</feature>
<keyword evidence="4" id="KW-0812">Transmembrane</keyword>
<evidence type="ECO:0000256" key="1">
    <source>
        <dbReference type="ARBA" id="ARBA00004370"/>
    </source>
</evidence>
<dbReference type="PANTHER" id="PTHR37042:SF4">
    <property type="entry name" value="OUTER MEMBRANE PROTEIN RV1973"/>
    <property type="match status" value="1"/>
</dbReference>
<dbReference type="GO" id="GO:0016020">
    <property type="term" value="C:membrane"/>
    <property type="evidence" value="ECO:0007669"/>
    <property type="project" value="UniProtKB-SubCell"/>
</dbReference>
<evidence type="ECO:0000256" key="3">
    <source>
        <dbReference type="SAM" id="MobiDB-lite"/>
    </source>
</evidence>
<dbReference type="PANTHER" id="PTHR37042">
    <property type="entry name" value="OUTER MEMBRANE PROTEIN RV1973"/>
    <property type="match status" value="1"/>
</dbReference>
<organism evidence="5 6">
    <name type="scientific">Actinocatenispora comari</name>
    <dbReference type="NCBI Taxonomy" id="2807577"/>
    <lineage>
        <taxon>Bacteria</taxon>
        <taxon>Bacillati</taxon>
        <taxon>Actinomycetota</taxon>
        <taxon>Actinomycetes</taxon>
        <taxon>Micromonosporales</taxon>
        <taxon>Micromonosporaceae</taxon>
        <taxon>Actinocatenispora</taxon>
    </lineage>
</organism>
<dbReference type="AlphaFoldDB" id="A0A8J4EJ41"/>
<feature type="compositionally biased region" description="Low complexity" evidence="3">
    <location>
        <begin position="1"/>
        <end position="10"/>
    </location>
</feature>
<feature type="transmembrane region" description="Helical" evidence="4">
    <location>
        <begin position="108"/>
        <end position="129"/>
    </location>
</feature>
<gene>
    <name evidence="5" type="ORF">NUM_19910</name>
</gene>
<keyword evidence="4" id="KW-1133">Transmembrane helix</keyword>
<protein>
    <recommendedName>
        <fullName evidence="7">Mce-associated membrane protein</fullName>
    </recommendedName>
</protein>
<keyword evidence="6" id="KW-1185">Reference proteome</keyword>
<evidence type="ECO:0000313" key="5">
    <source>
        <dbReference type="EMBL" id="GIL26737.1"/>
    </source>
</evidence>
<accession>A0A8J4EJ41</accession>
<dbReference type="EMBL" id="BOPO01000028">
    <property type="protein sequence ID" value="GIL26737.1"/>
    <property type="molecule type" value="Genomic_DNA"/>
</dbReference>
<proteinExistence type="predicted"/>
<keyword evidence="2 4" id="KW-0472">Membrane</keyword>
<evidence type="ECO:0000313" key="6">
    <source>
        <dbReference type="Proteomes" id="UP000614996"/>
    </source>
</evidence>
<evidence type="ECO:0008006" key="7">
    <source>
        <dbReference type="Google" id="ProtNLM"/>
    </source>
</evidence>
<evidence type="ECO:0000256" key="4">
    <source>
        <dbReference type="SAM" id="Phobius"/>
    </source>
</evidence>
<dbReference type="RefSeq" id="WP_207124520.1">
    <property type="nucleotide sequence ID" value="NZ_BOPO01000028.1"/>
</dbReference>
<dbReference type="Proteomes" id="UP000614996">
    <property type="component" value="Unassembled WGS sequence"/>
</dbReference>
<reference evidence="6" key="1">
    <citation type="journal article" date="2021" name="Int. J. Syst. Evol. Microbiol.">
        <title>Actinocatenispora comari sp. nov., an endophytic actinomycete isolated from aerial parts of Comarum salesowianum.</title>
        <authorList>
            <person name="Oyunbileg N."/>
            <person name="Iizaka Y."/>
            <person name="Hamada M."/>
            <person name="Davaapurev B.O."/>
            <person name="Fukumoto A."/>
            <person name="Tsetseg B."/>
            <person name="Kato F."/>
            <person name="Tamura T."/>
            <person name="Batkhuu J."/>
            <person name="Anzai Y."/>
        </authorList>
    </citation>
    <scope>NUCLEOTIDE SEQUENCE [LARGE SCALE GENOMIC DNA]</scope>
    <source>
        <strain evidence="6">NUM-2625</strain>
    </source>
</reference>
<evidence type="ECO:0000256" key="2">
    <source>
        <dbReference type="ARBA" id="ARBA00023136"/>
    </source>
</evidence>
<feature type="compositionally biased region" description="Low complexity" evidence="3">
    <location>
        <begin position="42"/>
        <end position="56"/>
    </location>
</feature>